<protein>
    <recommendedName>
        <fullName evidence="1">STEEP1 domain-containing protein</fullName>
    </recommendedName>
</protein>
<evidence type="ECO:0000313" key="2">
    <source>
        <dbReference type="EMBL" id="KAG9241184.1"/>
    </source>
</evidence>
<proteinExistence type="predicted"/>
<dbReference type="InterPro" id="IPR057965">
    <property type="entry name" value="STEEP1_dom"/>
</dbReference>
<accession>A0A9P8CBR7</accession>
<reference evidence="2" key="1">
    <citation type="journal article" date="2021" name="IMA Fungus">
        <title>Genomic characterization of three marine fungi, including Emericellopsis atlantica sp. nov. with signatures of a generalist lifestyle and marine biomass degradation.</title>
        <authorList>
            <person name="Hagestad O.C."/>
            <person name="Hou L."/>
            <person name="Andersen J.H."/>
            <person name="Hansen E.H."/>
            <person name="Altermark B."/>
            <person name="Li C."/>
            <person name="Kuhnert E."/>
            <person name="Cox R.J."/>
            <person name="Crous P.W."/>
            <person name="Spatafora J.W."/>
            <person name="Lail K."/>
            <person name="Amirebrahimi M."/>
            <person name="Lipzen A."/>
            <person name="Pangilinan J."/>
            <person name="Andreopoulos W."/>
            <person name="Hayes R.D."/>
            <person name="Ng V."/>
            <person name="Grigoriev I.V."/>
            <person name="Jackson S.A."/>
            <person name="Sutton T.D.S."/>
            <person name="Dobson A.D.W."/>
            <person name="Rama T."/>
        </authorList>
    </citation>
    <scope>NUCLEOTIDE SEQUENCE</scope>
    <source>
        <strain evidence="2">TRa3180A</strain>
    </source>
</reference>
<dbReference type="EMBL" id="MU254256">
    <property type="protein sequence ID" value="KAG9241184.1"/>
    <property type="molecule type" value="Genomic_DNA"/>
</dbReference>
<evidence type="ECO:0000259" key="1">
    <source>
        <dbReference type="Pfam" id="PF25809"/>
    </source>
</evidence>
<dbReference type="Proteomes" id="UP000887226">
    <property type="component" value="Unassembled WGS sequence"/>
</dbReference>
<dbReference type="AlphaFoldDB" id="A0A9P8CBR7"/>
<sequence length="152" mass="16824">MPPQLHTYHCICSTLLLASTHELSILPRRSNESSLDHAIILPLSSRPSLFGTTTLQNLTPDKNTTIIRKEDGFERRLLWKCTRCMSVVGYEICDAEDVVLGEFIEGEDGGEWKGRILYVLPGGVRTTEGMGRKIGEADVELGVRVKAVLGKV</sequence>
<gene>
    <name evidence="2" type="ORF">BJ878DRAFT_428679</name>
</gene>
<dbReference type="Pfam" id="PF25809">
    <property type="entry name" value="STEEP1"/>
    <property type="match status" value="1"/>
</dbReference>
<dbReference type="OrthoDB" id="418131at2759"/>
<feature type="domain" description="STEEP1" evidence="1">
    <location>
        <begin position="4"/>
        <end position="130"/>
    </location>
</feature>
<evidence type="ECO:0000313" key="3">
    <source>
        <dbReference type="Proteomes" id="UP000887226"/>
    </source>
</evidence>
<keyword evidence="3" id="KW-1185">Reference proteome</keyword>
<name>A0A9P8CBR7_9HELO</name>
<comment type="caution">
    <text evidence="2">The sequence shown here is derived from an EMBL/GenBank/DDBJ whole genome shotgun (WGS) entry which is preliminary data.</text>
</comment>
<organism evidence="2 3">
    <name type="scientific">Calycina marina</name>
    <dbReference type="NCBI Taxonomy" id="1763456"/>
    <lineage>
        <taxon>Eukaryota</taxon>
        <taxon>Fungi</taxon>
        <taxon>Dikarya</taxon>
        <taxon>Ascomycota</taxon>
        <taxon>Pezizomycotina</taxon>
        <taxon>Leotiomycetes</taxon>
        <taxon>Helotiales</taxon>
        <taxon>Pezizellaceae</taxon>
        <taxon>Calycina</taxon>
    </lineage>
</organism>